<comment type="pathway">
    <text evidence="1">Carbohydrate acid metabolism.</text>
</comment>
<evidence type="ECO:0000256" key="5">
    <source>
        <dbReference type="ARBA" id="ARBA00022741"/>
    </source>
</evidence>
<evidence type="ECO:0000256" key="3">
    <source>
        <dbReference type="ARBA" id="ARBA00012054"/>
    </source>
</evidence>
<comment type="similarity">
    <text evidence="2 10">Belongs to the gluconokinase GntK/GntV family.</text>
</comment>
<keyword evidence="12" id="KW-1185">Reference proteome</keyword>
<dbReference type="EMBL" id="CP014518">
    <property type="protein sequence ID" value="AMM32787.1"/>
    <property type="molecule type" value="Genomic_DNA"/>
</dbReference>
<evidence type="ECO:0000256" key="9">
    <source>
        <dbReference type="ARBA" id="ARBA00048090"/>
    </source>
</evidence>
<keyword evidence="8" id="KW-0311">Gluconate utilization</keyword>
<evidence type="ECO:0000256" key="6">
    <source>
        <dbReference type="ARBA" id="ARBA00022777"/>
    </source>
</evidence>
<accession>A0A127A0S3</accession>
<dbReference type="EC" id="2.7.1.12" evidence="3 10"/>
<dbReference type="Proteomes" id="UP000070134">
    <property type="component" value="Chromosome"/>
</dbReference>
<organism evidence="11 12">
    <name type="scientific">Sinomonas atrocyanea</name>
    <dbReference type="NCBI Taxonomy" id="37927"/>
    <lineage>
        <taxon>Bacteria</taxon>
        <taxon>Bacillati</taxon>
        <taxon>Actinomycetota</taxon>
        <taxon>Actinomycetes</taxon>
        <taxon>Micrococcales</taxon>
        <taxon>Micrococcaceae</taxon>
        <taxon>Sinomonas</taxon>
    </lineage>
</organism>
<dbReference type="GO" id="GO:0019521">
    <property type="term" value="P:D-gluconate metabolic process"/>
    <property type="evidence" value="ECO:0007669"/>
    <property type="project" value="UniProtKB-KW"/>
</dbReference>
<gene>
    <name evidence="11" type="ORF">SA2016_2117</name>
</gene>
<evidence type="ECO:0000313" key="12">
    <source>
        <dbReference type="Proteomes" id="UP000070134"/>
    </source>
</evidence>
<dbReference type="Gene3D" id="3.40.50.300">
    <property type="entry name" value="P-loop containing nucleotide triphosphate hydrolases"/>
    <property type="match status" value="1"/>
</dbReference>
<dbReference type="SUPFAM" id="SSF52540">
    <property type="entry name" value="P-loop containing nucleoside triphosphate hydrolases"/>
    <property type="match status" value="1"/>
</dbReference>
<dbReference type="NCBIfam" id="TIGR01313">
    <property type="entry name" value="therm_gnt_kin"/>
    <property type="match status" value="1"/>
</dbReference>
<evidence type="ECO:0000256" key="4">
    <source>
        <dbReference type="ARBA" id="ARBA00022679"/>
    </source>
</evidence>
<proteinExistence type="inferred from homology"/>
<evidence type="ECO:0000256" key="1">
    <source>
        <dbReference type="ARBA" id="ARBA00004761"/>
    </source>
</evidence>
<evidence type="ECO:0000256" key="7">
    <source>
        <dbReference type="ARBA" id="ARBA00022840"/>
    </source>
</evidence>
<comment type="catalytic activity">
    <reaction evidence="9 10">
        <text>D-gluconate + ATP = 6-phospho-D-gluconate + ADP + H(+)</text>
        <dbReference type="Rhea" id="RHEA:19433"/>
        <dbReference type="ChEBI" id="CHEBI:15378"/>
        <dbReference type="ChEBI" id="CHEBI:18391"/>
        <dbReference type="ChEBI" id="CHEBI:30616"/>
        <dbReference type="ChEBI" id="CHEBI:58759"/>
        <dbReference type="ChEBI" id="CHEBI:456216"/>
        <dbReference type="EC" id="2.7.1.12"/>
    </reaction>
</comment>
<dbReference type="InterPro" id="IPR006001">
    <property type="entry name" value="Therm_gnt_kin"/>
</dbReference>
<dbReference type="RefSeq" id="WP_066497868.1">
    <property type="nucleotide sequence ID" value="NZ_BJMO01000113.1"/>
</dbReference>
<keyword evidence="5 10" id="KW-0547">Nucleotide-binding</keyword>
<dbReference type="PANTHER" id="PTHR43442:SF3">
    <property type="entry name" value="GLUCONOKINASE-RELATED"/>
    <property type="match status" value="1"/>
</dbReference>
<dbReference type="PANTHER" id="PTHR43442">
    <property type="entry name" value="GLUCONOKINASE-RELATED"/>
    <property type="match status" value="1"/>
</dbReference>
<dbReference type="FunFam" id="3.40.50.300:FF:000522">
    <property type="entry name" value="Gluconokinase"/>
    <property type="match status" value="1"/>
</dbReference>
<keyword evidence="7 10" id="KW-0067">ATP-binding</keyword>
<dbReference type="KEGG" id="satk:SA2016_2117"/>
<dbReference type="Pfam" id="PF01202">
    <property type="entry name" value="SKI"/>
    <property type="match status" value="1"/>
</dbReference>
<evidence type="ECO:0000256" key="2">
    <source>
        <dbReference type="ARBA" id="ARBA00008420"/>
    </source>
</evidence>
<evidence type="ECO:0000256" key="8">
    <source>
        <dbReference type="ARBA" id="ARBA00023064"/>
    </source>
</evidence>
<dbReference type="InterPro" id="IPR027417">
    <property type="entry name" value="P-loop_NTPase"/>
</dbReference>
<reference evidence="11 12" key="1">
    <citation type="submission" date="2016-02" db="EMBL/GenBank/DDBJ databases">
        <title>Complete genome of Sinomonas atrocyanea KCTC 3377.</title>
        <authorList>
            <person name="Kim K.M."/>
        </authorList>
    </citation>
    <scope>NUCLEOTIDE SEQUENCE [LARGE SCALE GENOMIC DNA]</scope>
    <source>
        <strain evidence="11 12">KCTC 3377</strain>
    </source>
</reference>
<dbReference type="GO" id="GO:0005737">
    <property type="term" value="C:cytoplasm"/>
    <property type="evidence" value="ECO:0007669"/>
    <property type="project" value="TreeGrafter"/>
</dbReference>
<dbReference type="PATRIC" id="fig|37927.3.peg.2172"/>
<keyword evidence="6 10" id="KW-0418">Kinase</keyword>
<dbReference type="AlphaFoldDB" id="A0A127A0S3"/>
<dbReference type="GO" id="GO:0005524">
    <property type="term" value="F:ATP binding"/>
    <property type="evidence" value="ECO:0007669"/>
    <property type="project" value="UniProtKB-KW"/>
</dbReference>
<keyword evidence="4 10" id="KW-0808">Transferase</keyword>
<dbReference type="CDD" id="cd02021">
    <property type="entry name" value="GntK"/>
    <property type="match status" value="1"/>
</dbReference>
<dbReference type="InterPro" id="IPR031322">
    <property type="entry name" value="Shikimate/glucono_kinase"/>
</dbReference>
<evidence type="ECO:0000313" key="11">
    <source>
        <dbReference type="EMBL" id="AMM32787.1"/>
    </source>
</evidence>
<dbReference type="GO" id="GO:0046316">
    <property type="term" value="F:gluconokinase activity"/>
    <property type="evidence" value="ECO:0007669"/>
    <property type="project" value="UniProtKB-EC"/>
</dbReference>
<name>A0A127A0S3_9MICC</name>
<sequence>MIHSALPIIVMGVSGSGKSTVGSLLAHAVGGRFIDGDELHPGSNVAKMAAGTALTDRDREPWLHEVGQRLRSSQGPLVIACSALRRTYRDIIRDAAPRTRFVHLDGTRDLLAERMSARPGHFMPRSLLESQIETLEPLGPDELGIVLDIAEAPTVLAAEASRWVSADITAQRSAYPADDQQKVRP</sequence>
<dbReference type="STRING" id="37927.SA2016_2117"/>
<evidence type="ECO:0000256" key="10">
    <source>
        <dbReference type="RuleBase" id="RU363066"/>
    </source>
</evidence>
<protein>
    <recommendedName>
        <fullName evidence="3 10">Gluconokinase</fullName>
        <ecNumber evidence="3 10">2.7.1.12</ecNumber>
    </recommendedName>
</protein>